<organism evidence="1 2">
    <name type="scientific">Cymbomonas tetramitiformis</name>
    <dbReference type="NCBI Taxonomy" id="36881"/>
    <lineage>
        <taxon>Eukaryota</taxon>
        <taxon>Viridiplantae</taxon>
        <taxon>Chlorophyta</taxon>
        <taxon>Pyramimonadophyceae</taxon>
        <taxon>Pyramimonadales</taxon>
        <taxon>Pyramimonadaceae</taxon>
        <taxon>Cymbomonas</taxon>
    </lineage>
</organism>
<dbReference type="EMBL" id="LGRX02010015">
    <property type="protein sequence ID" value="KAK3271084.1"/>
    <property type="molecule type" value="Genomic_DNA"/>
</dbReference>
<comment type="caution">
    <text evidence="1">The sequence shown here is derived from an EMBL/GenBank/DDBJ whole genome shotgun (WGS) entry which is preliminary data.</text>
</comment>
<proteinExistence type="predicted"/>
<evidence type="ECO:0000313" key="2">
    <source>
        <dbReference type="Proteomes" id="UP001190700"/>
    </source>
</evidence>
<reference evidence="1 2" key="1">
    <citation type="journal article" date="2015" name="Genome Biol. Evol.">
        <title>Comparative Genomics of a Bacterivorous Green Alga Reveals Evolutionary Causalities and Consequences of Phago-Mixotrophic Mode of Nutrition.</title>
        <authorList>
            <person name="Burns J.A."/>
            <person name="Paasch A."/>
            <person name="Narechania A."/>
            <person name="Kim E."/>
        </authorList>
    </citation>
    <scope>NUCLEOTIDE SEQUENCE [LARGE SCALE GENOMIC DNA]</scope>
    <source>
        <strain evidence="1 2">PLY_AMNH</strain>
    </source>
</reference>
<name>A0AAE0L434_9CHLO</name>
<gene>
    <name evidence="1" type="ORF">CYMTET_20538</name>
</gene>
<evidence type="ECO:0000313" key="1">
    <source>
        <dbReference type="EMBL" id="KAK3271084.1"/>
    </source>
</evidence>
<protein>
    <submittedName>
        <fullName evidence="1">Uncharacterized protein</fullName>
    </submittedName>
</protein>
<sequence>MRPQHVYASGKSRDRIEHSHFRTIRIELVRSVKAVKLLVLGRERRRVGLAQNGYAEPSSTLEAFKASRSGNGRRERRELIQNVYDFFKERVFAREDIERIVQTSHSNSKRRRLSNDSATRSRVYLTKRFRDDELGLFVSLRSCVEETHKVKTLVHIGMGEDSEVRVLRATLREELAADASCKTFKLDVADESAET</sequence>
<accession>A0AAE0L434</accession>
<dbReference type="AlphaFoldDB" id="A0AAE0L434"/>
<dbReference type="Proteomes" id="UP001190700">
    <property type="component" value="Unassembled WGS sequence"/>
</dbReference>
<keyword evidence="2" id="KW-1185">Reference proteome</keyword>